<evidence type="ECO:0000313" key="2">
    <source>
        <dbReference type="EMBL" id="CAB4938481.1"/>
    </source>
</evidence>
<accession>A0A6J7J6H7</accession>
<sequence length="120" mass="13058">MAVTRGSTPSLQQELNDLVARTFHRYTGRGATRSRCVLGDDTVLVVLQDTLTKGEQVLVEHGRGADVLQLRTSYQEVMREELVAGVEGLTGRPVVAFLSANQVDPDYAAEVFVLGEAPQD</sequence>
<dbReference type="EMBL" id="CAFBMK010000221">
    <property type="protein sequence ID" value="CAB4938481.1"/>
    <property type="molecule type" value="Genomic_DNA"/>
</dbReference>
<feature type="domain" description="Na+-translocating membrane potential-generating system MpsC" evidence="1">
    <location>
        <begin position="10"/>
        <end position="115"/>
    </location>
</feature>
<dbReference type="AlphaFoldDB" id="A0A6J7J6H7"/>
<dbReference type="Pfam" id="PF10057">
    <property type="entry name" value="MpsC"/>
    <property type="match status" value="1"/>
</dbReference>
<evidence type="ECO:0000259" key="1">
    <source>
        <dbReference type="Pfam" id="PF10057"/>
    </source>
</evidence>
<proteinExistence type="predicted"/>
<gene>
    <name evidence="2" type="ORF">UFOPK3564_02800</name>
</gene>
<organism evidence="2">
    <name type="scientific">freshwater metagenome</name>
    <dbReference type="NCBI Taxonomy" id="449393"/>
    <lineage>
        <taxon>unclassified sequences</taxon>
        <taxon>metagenomes</taxon>
        <taxon>ecological metagenomes</taxon>
    </lineage>
</organism>
<dbReference type="InterPro" id="IPR018745">
    <property type="entry name" value="MpsC"/>
</dbReference>
<protein>
    <submittedName>
        <fullName evidence="2">Unannotated protein</fullName>
    </submittedName>
</protein>
<name>A0A6J7J6H7_9ZZZZ</name>
<reference evidence="2" key="1">
    <citation type="submission" date="2020-05" db="EMBL/GenBank/DDBJ databases">
        <authorList>
            <person name="Chiriac C."/>
            <person name="Salcher M."/>
            <person name="Ghai R."/>
            <person name="Kavagutti S V."/>
        </authorList>
    </citation>
    <scope>NUCLEOTIDE SEQUENCE</scope>
</reference>